<name>A0A345IJ10_9DEIO</name>
<evidence type="ECO:0000313" key="4">
    <source>
        <dbReference type="Proteomes" id="UP000253744"/>
    </source>
</evidence>
<organism evidence="3 4">
    <name type="scientific">Deinococcus wulumuqiensis</name>
    <dbReference type="NCBI Taxonomy" id="980427"/>
    <lineage>
        <taxon>Bacteria</taxon>
        <taxon>Thermotogati</taxon>
        <taxon>Deinococcota</taxon>
        <taxon>Deinococci</taxon>
        <taxon>Deinococcales</taxon>
        <taxon>Deinococcaceae</taxon>
        <taxon>Deinococcus</taxon>
    </lineage>
</organism>
<sequence>MVAAALVLVTMVVSTTLAVQSMTRVRDDSVAYSNLQVAESGQDTFYARAVKANSFPTLRLSVLKTVARTESEARPRAVIDASSRLSTWLQTAGLRTFATSQGNATLSVASVSVRLVKETPSSFDYVLSTFDLLSAANVQQGGAKVRQTYSSAPRSLGLPPMPAALTSAPSVRASGSASVAGMSTAAYPDALKLPRPLTLSEAATLRSGVQSVLRTVDSDLSLLKPNDYVHITVGTQKAVARVDSVAEGVLKVTPSPTFFPSGVNALTLSANTPLDARVAVAAVQAYNSATKFLQLSHPEAYLPGDSVSVQVGSTSYSGTLGTKTTSGGVVGWTVNWSGQGPSSTAIPAGTTLRRRVHSVSSSGSLGGSGNISLTPSYEESAPNTRLANPSNEGLFKQIFGLDSATFYGSVPKIPSSNFNGQVDGLVVLEGNANLNNEKLCGSGILIVEGNLNINQNQNASCPEGFRGMIYVKGGSASVRGNLELLGGIVVEGNMSFEGTSIAGTGRKVTFDPNVLYEQLNLNAPHLLKVQSGSWRQQ</sequence>
<accession>A0A345IJ10</accession>
<evidence type="ECO:0000256" key="2">
    <source>
        <dbReference type="SAM" id="SignalP"/>
    </source>
</evidence>
<keyword evidence="2" id="KW-0732">Signal</keyword>
<reference evidence="3 4" key="1">
    <citation type="submission" date="2018-07" db="EMBL/GenBank/DDBJ databases">
        <title>Complete Genome and Methylome Analysis of Deinococcus wulumuqiensis NEB 479.</title>
        <authorList>
            <person name="Fomenkov A."/>
            <person name="Luyten Y."/>
            <person name="Vincze T."/>
            <person name="Anton B.P."/>
            <person name="Clark T."/>
            <person name="Roberts R.J."/>
            <person name="Morgan R.D."/>
        </authorList>
    </citation>
    <scope>NUCLEOTIDE SEQUENCE [LARGE SCALE GENOMIC DNA]</scope>
    <source>
        <strain evidence="3 4">NEB 479</strain>
    </source>
</reference>
<dbReference type="EMBL" id="CP031158">
    <property type="protein sequence ID" value="AXG99682.1"/>
    <property type="molecule type" value="Genomic_DNA"/>
</dbReference>
<proteinExistence type="predicted"/>
<dbReference type="Proteomes" id="UP000253744">
    <property type="component" value="Chromosome"/>
</dbReference>
<feature type="signal peptide" evidence="2">
    <location>
        <begin position="1"/>
        <end position="18"/>
    </location>
</feature>
<feature type="region of interest" description="Disordered" evidence="1">
    <location>
        <begin position="359"/>
        <end position="385"/>
    </location>
</feature>
<dbReference type="AlphaFoldDB" id="A0A345IJ10"/>
<dbReference type="KEGG" id="dwu:DVJ83_11710"/>
<feature type="compositionally biased region" description="Polar residues" evidence="1">
    <location>
        <begin position="373"/>
        <end position="385"/>
    </location>
</feature>
<evidence type="ECO:0000313" key="3">
    <source>
        <dbReference type="EMBL" id="AXG99682.1"/>
    </source>
</evidence>
<protein>
    <submittedName>
        <fullName evidence="3">Uncharacterized protein</fullName>
    </submittedName>
</protein>
<gene>
    <name evidence="3" type="ORF">DVJ83_11710</name>
</gene>
<feature type="chain" id="PRO_5016683720" evidence="2">
    <location>
        <begin position="19"/>
        <end position="537"/>
    </location>
</feature>
<evidence type="ECO:0000256" key="1">
    <source>
        <dbReference type="SAM" id="MobiDB-lite"/>
    </source>
</evidence>